<proteinExistence type="predicted"/>
<dbReference type="OrthoDB" id="3062612at2759"/>
<dbReference type="InterPro" id="IPR036047">
    <property type="entry name" value="F-box-like_dom_sf"/>
</dbReference>
<dbReference type="Gene3D" id="1.20.1280.50">
    <property type="match status" value="1"/>
</dbReference>
<dbReference type="Proteomes" id="UP000054097">
    <property type="component" value="Unassembled WGS sequence"/>
</dbReference>
<dbReference type="PROSITE" id="PS50181">
    <property type="entry name" value="FBOX"/>
    <property type="match status" value="1"/>
</dbReference>
<dbReference type="InterPro" id="IPR001810">
    <property type="entry name" value="F-box_dom"/>
</dbReference>
<dbReference type="AlphaFoldDB" id="A0A0C3B305"/>
<keyword evidence="1" id="KW-0175">Coiled coil</keyword>
<evidence type="ECO:0000259" key="2">
    <source>
        <dbReference type="PROSITE" id="PS50181"/>
    </source>
</evidence>
<evidence type="ECO:0000313" key="3">
    <source>
        <dbReference type="EMBL" id="KIM31210.1"/>
    </source>
</evidence>
<protein>
    <recommendedName>
        <fullName evidence="2">F-box domain-containing protein</fullName>
    </recommendedName>
</protein>
<dbReference type="HOGENOM" id="CLU_1163569_0_0_1"/>
<name>A0A0C3B305_SERVB</name>
<feature type="coiled-coil region" evidence="1">
    <location>
        <begin position="11"/>
        <end position="52"/>
    </location>
</feature>
<accession>A0A0C3B305</accession>
<reference evidence="3 4" key="1">
    <citation type="submission" date="2014-04" db="EMBL/GenBank/DDBJ databases">
        <authorList>
            <consortium name="DOE Joint Genome Institute"/>
            <person name="Kuo A."/>
            <person name="Zuccaro A."/>
            <person name="Kohler A."/>
            <person name="Nagy L.G."/>
            <person name="Floudas D."/>
            <person name="Copeland A."/>
            <person name="Barry K.W."/>
            <person name="Cichocki N."/>
            <person name="Veneault-Fourrey C."/>
            <person name="LaButti K."/>
            <person name="Lindquist E.A."/>
            <person name="Lipzen A."/>
            <person name="Lundell T."/>
            <person name="Morin E."/>
            <person name="Murat C."/>
            <person name="Sun H."/>
            <person name="Tunlid A."/>
            <person name="Henrissat B."/>
            <person name="Grigoriev I.V."/>
            <person name="Hibbett D.S."/>
            <person name="Martin F."/>
            <person name="Nordberg H.P."/>
            <person name="Cantor M.N."/>
            <person name="Hua S.X."/>
        </authorList>
    </citation>
    <scope>NUCLEOTIDE SEQUENCE [LARGE SCALE GENOMIC DNA]</scope>
    <source>
        <strain evidence="3 4">MAFF 305830</strain>
    </source>
</reference>
<gene>
    <name evidence="3" type="ORF">M408DRAFT_64678</name>
</gene>
<evidence type="ECO:0000256" key="1">
    <source>
        <dbReference type="SAM" id="Coils"/>
    </source>
</evidence>
<dbReference type="EMBL" id="KN824282">
    <property type="protein sequence ID" value="KIM31210.1"/>
    <property type="molecule type" value="Genomic_DNA"/>
</dbReference>
<sequence>MPYLPNLPLEVQGKVERLAECRKQIANLESQLMQIKNERDQLEEELFGYRVDAKKEGPEVVRGQIMVATTSMNVQNLPNEMLILIFEYFLAINHRLIRRLLLVCKHWNHIVMQSPRLWGRVQLLPLDYEYRYPFESLLPYVEACLQRSQSVLLDIELDYVLLLTREEYIRNKVLATICEISNDEPNVIDQVYNLNCDFASPEYDAYFDQTMKELSILIGPMGAHMEKWRSLRLRIPWQD</sequence>
<organism evidence="3 4">
    <name type="scientific">Serendipita vermifera MAFF 305830</name>
    <dbReference type="NCBI Taxonomy" id="933852"/>
    <lineage>
        <taxon>Eukaryota</taxon>
        <taxon>Fungi</taxon>
        <taxon>Dikarya</taxon>
        <taxon>Basidiomycota</taxon>
        <taxon>Agaricomycotina</taxon>
        <taxon>Agaricomycetes</taxon>
        <taxon>Sebacinales</taxon>
        <taxon>Serendipitaceae</taxon>
        <taxon>Serendipita</taxon>
    </lineage>
</organism>
<reference evidence="4" key="2">
    <citation type="submission" date="2015-01" db="EMBL/GenBank/DDBJ databases">
        <title>Evolutionary Origins and Diversification of the Mycorrhizal Mutualists.</title>
        <authorList>
            <consortium name="DOE Joint Genome Institute"/>
            <consortium name="Mycorrhizal Genomics Consortium"/>
            <person name="Kohler A."/>
            <person name="Kuo A."/>
            <person name="Nagy L.G."/>
            <person name="Floudas D."/>
            <person name="Copeland A."/>
            <person name="Barry K.W."/>
            <person name="Cichocki N."/>
            <person name="Veneault-Fourrey C."/>
            <person name="LaButti K."/>
            <person name="Lindquist E.A."/>
            <person name="Lipzen A."/>
            <person name="Lundell T."/>
            <person name="Morin E."/>
            <person name="Murat C."/>
            <person name="Riley R."/>
            <person name="Ohm R."/>
            <person name="Sun H."/>
            <person name="Tunlid A."/>
            <person name="Henrissat B."/>
            <person name="Grigoriev I.V."/>
            <person name="Hibbett D.S."/>
            <person name="Martin F."/>
        </authorList>
    </citation>
    <scope>NUCLEOTIDE SEQUENCE [LARGE SCALE GENOMIC DNA]</scope>
    <source>
        <strain evidence="4">MAFF 305830</strain>
    </source>
</reference>
<keyword evidence="4" id="KW-1185">Reference proteome</keyword>
<dbReference type="Pfam" id="PF12937">
    <property type="entry name" value="F-box-like"/>
    <property type="match status" value="1"/>
</dbReference>
<feature type="domain" description="F-box" evidence="2">
    <location>
        <begin position="71"/>
        <end position="121"/>
    </location>
</feature>
<evidence type="ECO:0000313" key="4">
    <source>
        <dbReference type="Proteomes" id="UP000054097"/>
    </source>
</evidence>
<dbReference type="CDD" id="cd09917">
    <property type="entry name" value="F-box_SF"/>
    <property type="match status" value="1"/>
</dbReference>
<feature type="non-terminal residue" evidence="3">
    <location>
        <position position="239"/>
    </location>
</feature>
<dbReference type="SUPFAM" id="SSF81383">
    <property type="entry name" value="F-box domain"/>
    <property type="match status" value="1"/>
</dbReference>